<reference evidence="1 2" key="1">
    <citation type="submission" date="2019-02" db="EMBL/GenBank/DDBJ databases">
        <title>Deep-cultivation of Planctomycetes and their phenomic and genomic characterization uncovers novel biology.</title>
        <authorList>
            <person name="Wiegand S."/>
            <person name="Jogler M."/>
            <person name="Boedeker C."/>
            <person name="Pinto D."/>
            <person name="Vollmers J."/>
            <person name="Rivas-Marin E."/>
            <person name="Kohn T."/>
            <person name="Peeters S.H."/>
            <person name="Heuer A."/>
            <person name="Rast P."/>
            <person name="Oberbeckmann S."/>
            <person name="Bunk B."/>
            <person name="Jeske O."/>
            <person name="Meyerdierks A."/>
            <person name="Storesund J.E."/>
            <person name="Kallscheuer N."/>
            <person name="Luecker S."/>
            <person name="Lage O.M."/>
            <person name="Pohl T."/>
            <person name="Merkel B.J."/>
            <person name="Hornburger P."/>
            <person name="Mueller R.-W."/>
            <person name="Bruemmer F."/>
            <person name="Labrenz M."/>
            <person name="Spormann A.M."/>
            <person name="Op den Camp H."/>
            <person name="Overmann J."/>
            <person name="Amann R."/>
            <person name="Jetten M.S.M."/>
            <person name="Mascher T."/>
            <person name="Medema M.H."/>
            <person name="Devos D.P."/>
            <person name="Kaster A.-K."/>
            <person name="Ovreas L."/>
            <person name="Rohde M."/>
            <person name="Galperin M.Y."/>
            <person name="Jogler C."/>
        </authorList>
    </citation>
    <scope>NUCLEOTIDE SEQUENCE [LARGE SCALE GENOMIC DNA]</scope>
    <source>
        <strain evidence="1 2">K22_7</strain>
    </source>
</reference>
<protein>
    <submittedName>
        <fullName evidence="1">Uncharacterized protein</fullName>
    </submittedName>
</protein>
<name>A0A517NAS9_9BACT</name>
<organism evidence="1 2">
    <name type="scientific">Rubripirellula lacrimiformis</name>
    <dbReference type="NCBI Taxonomy" id="1930273"/>
    <lineage>
        <taxon>Bacteria</taxon>
        <taxon>Pseudomonadati</taxon>
        <taxon>Planctomycetota</taxon>
        <taxon>Planctomycetia</taxon>
        <taxon>Pirellulales</taxon>
        <taxon>Pirellulaceae</taxon>
        <taxon>Rubripirellula</taxon>
    </lineage>
</organism>
<accession>A0A517NAS9</accession>
<sequence>MFKIPKQLRRTKFDLLLSIEMNDFDVERLLPTLFNLVVTRGRNRTSGKNESRSIASYVDGLAKNSSIEGFSGDDKALLEQWVRAVSLTVGRAGRGKTREKLEFVSPNTLLTYKTGMPKPSSRQRNVPRFLYSSMCNCGLGGTLNERRLNLQQWLKDVFGAGLQMQDTPPYEGHYDDVTEVDIHTLLTLRVLEEFETGAISNQELGEPRPCLPDQAKQAGQNIALILRGYRQLLPPAFVSRMLMATINLDLLTYSLRLMGNVSSLCQTGKMPEGDEYYPEVYVDVTGDRTSQSDSLARSCVERDLESTGRFFRDNLRLFTLHRMRERSDTLKQLIPHDAETPVSQYLEALLAAEQSSDIQGRAEIELESILIETQSDLSGEAEREQARVDLQELISRDGPISALNAILCNSQRTKGVQAYTQWYKGVGGLNRPYGLLLGNTQGPRNWRYVLTDELLRTLVYLNAVDRHRTNINEAQPVGSIRLDEFLTWMHQRFGILIDRPPREMESTSSRAATAENFNAFKRRLRQTGFFRGLSDDFNVQNLTVSLGRKAAEGTTA</sequence>
<keyword evidence="2" id="KW-1185">Reference proteome</keyword>
<evidence type="ECO:0000313" key="1">
    <source>
        <dbReference type="EMBL" id="QDT04246.1"/>
    </source>
</evidence>
<evidence type="ECO:0000313" key="2">
    <source>
        <dbReference type="Proteomes" id="UP000318538"/>
    </source>
</evidence>
<dbReference type="Pfam" id="PF26611">
    <property type="entry name" value="MAD7"/>
    <property type="match status" value="1"/>
</dbReference>
<dbReference type="AlphaFoldDB" id="A0A517NAS9"/>
<dbReference type="EMBL" id="CP036525">
    <property type="protein sequence ID" value="QDT04246.1"/>
    <property type="molecule type" value="Genomic_DNA"/>
</dbReference>
<dbReference type="Proteomes" id="UP000318538">
    <property type="component" value="Chromosome"/>
</dbReference>
<dbReference type="InterPro" id="IPR058120">
    <property type="entry name" value="MADS7"/>
</dbReference>
<dbReference type="KEGG" id="rlc:K227x_26360"/>
<proteinExistence type="predicted"/>
<gene>
    <name evidence="1" type="ORF">K227x_26360</name>
</gene>